<evidence type="ECO:0000313" key="6">
    <source>
        <dbReference type="EMBL" id="WFG38338.1"/>
    </source>
</evidence>
<accession>A0AAJ5ZBN7</accession>
<dbReference type="SMART" id="SM01130">
    <property type="entry name" value="DHDPS"/>
    <property type="match status" value="1"/>
</dbReference>
<evidence type="ECO:0000256" key="2">
    <source>
        <dbReference type="ARBA" id="ARBA00023239"/>
    </source>
</evidence>
<dbReference type="PIRSF" id="PIRSF001365">
    <property type="entry name" value="DHDPS"/>
    <property type="match status" value="1"/>
</dbReference>
<evidence type="ECO:0000256" key="1">
    <source>
        <dbReference type="ARBA" id="ARBA00007592"/>
    </source>
</evidence>
<dbReference type="InterPro" id="IPR002220">
    <property type="entry name" value="DapA-like"/>
</dbReference>
<evidence type="ECO:0000256" key="3">
    <source>
        <dbReference type="PIRNR" id="PIRNR001365"/>
    </source>
</evidence>
<dbReference type="Pfam" id="PF00701">
    <property type="entry name" value="DHDPS"/>
    <property type="match status" value="1"/>
</dbReference>
<dbReference type="Gene3D" id="3.20.20.70">
    <property type="entry name" value="Aldolase class I"/>
    <property type="match status" value="1"/>
</dbReference>
<sequence length="304" mass="32706">MRYSGTKLAYKQINGVIPILQTPFNSSGQIDIDGLRRVVEFNIEGGVDGIGIALASEVQLFNESERDELLRTVVDQTNGRVPIVMNTGSIGTDLAIFYSKRAEELGVDAIMLTPPNSGVGSSNPAAIRQYFRSIADSVNVSVALQDVQFAQISPQMVAELSDELEGVVACKMETPPTPGRIAATVDAVKGKINVLGGGGATYLMEELSRGGTGTMPFSSTPAEFVEIFKLYGNGNIEEAKKVFETRIAPLCHLVSMAPELAIGFHKQILKKRGLIESSSVREPAAHPDSRTQKDIDALLERVIV</sequence>
<reference evidence="6" key="2">
    <citation type="journal article" date="2023" name="Nat. Commun.">
        <title>Cultivation of marine bacteria of the SAR202 clade.</title>
        <authorList>
            <person name="Lim Y."/>
            <person name="Seo J.H."/>
            <person name="Giovannoni S.J."/>
            <person name="Kang I."/>
            <person name="Cho J.C."/>
        </authorList>
    </citation>
    <scope>NUCLEOTIDE SEQUENCE</scope>
    <source>
        <strain evidence="6">JH1073</strain>
    </source>
</reference>
<evidence type="ECO:0000256" key="4">
    <source>
        <dbReference type="PIRSR" id="PIRSR001365-2"/>
    </source>
</evidence>
<feature type="binding site" evidence="4">
    <location>
        <position position="215"/>
    </location>
    <ligand>
        <name>pyruvate</name>
        <dbReference type="ChEBI" id="CHEBI:15361"/>
    </ligand>
</feature>
<proteinExistence type="inferred from homology"/>
<dbReference type="GO" id="GO:0005829">
    <property type="term" value="C:cytosol"/>
    <property type="evidence" value="ECO:0007669"/>
    <property type="project" value="TreeGrafter"/>
</dbReference>
<organism evidence="6 7">
    <name type="scientific">Candidatus Lucifugimonas marina</name>
    <dbReference type="NCBI Taxonomy" id="3038979"/>
    <lineage>
        <taxon>Bacteria</taxon>
        <taxon>Bacillati</taxon>
        <taxon>Chloroflexota</taxon>
        <taxon>Dehalococcoidia</taxon>
        <taxon>SAR202 cluster</taxon>
        <taxon>Candidatus Lucifugimonadales</taxon>
        <taxon>Candidatus Lucifugimonadaceae</taxon>
        <taxon>Candidatus Lucifugimonas</taxon>
    </lineage>
</organism>
<keyword evidence="2 3" id="KW-0456">Lyase</keyword>
<name>A0AAJ5ZBN7_9CHLR</name>
<dbReference type="PANTHER" id="PTHR12128:SF66">
    <property type="entry name" value="4-HYDROXY-2-OXOGLUTARATE ALDOLASE, MITOCHONDRIAL"/>
    <property type="match status" value="1"/>
</dbReference>
<dbReference type="SUPFAM" id="SSF51569">
    <property type="entry name" value="Aldolase"/>
    <property type="match status" value="1"/>
</dbReference>
<dbReference type="GO" id="GO:0008840">
    <property type="term" value="F:4-hydroxy-tetrahydrodipicolinate synthase activity"/>
    <property type="evidence" value="ECO:0007669"/>
    <property type="project" value="TreeGrafter"/>
</dbReference>
<reference evidence="7" key="3">
    <citation type="submission" date="2023-06" db="EMBL/GenBank/DDBJ databases">
        <title>Pangenomics reveal diversification of enzyme families and niche specialization in globally abundant SAR202 bacteria.</title>
        <authorList>
            <person name="Saw J.H.W."/>
        </authorList>
    </citation>
    <scope>NUCLEOTIDE SEQUENCE [LARGE SCALE GENOMIC DNA]</scope>
    <source>
        <strain evidence="7">JH1073</strain>
    </source>
</reference>
<evidence type="ECO:0000313" key="8">
    <source>
        <dbReference type="Proteomes" id="UP001321249"/>
    </source>
</evidence>
<dbReference type="EMBL" id="CP046147">
    <property type="protein sequence ID" value="WFG38338.1"/>
    <property type="molecule type" value="Genomic_DNA"/>
</dbReference>
<protein>
    <recommendedName>
        <fullName evidence="9">Dihydrodipicolinate synthase family protein</fullName>
    </recommendedName>
</protein>
<dbReference type="CDD" id="cd00408">
    <property type="entry name" value="DHDPS-like"/>
    <property type="match status" value="1"/>
</dbReference>
<dbReference type="EMBL" id="WMBE01000002">
    <property type="protein sequence ID" value="MDG0866918.1"/>
    <property type="molecule type" value="Genomic_DNA"/>
</dbReference>
<dbReference type="PANTHER" id="PTHR12128">
    <property type="entry name" value="DIHYDRODIPICOLINATE SYNTHASE"/>
    <property type="match status" value="1"/>
</dbReference>
<gene>
    <name evidence="5" type="ORF">GKO46_07515</name>
    <name evidence="6" type="ORF">GKO48_01520</name>
</gene>
<keyword evidence="7" id="KW-1185">Reference proteome</keyword>
<dbReference type="Proteomes" id="UP001219901">
    <property type="component" value="Chromosome"/>
</dbReference>
<evidence type="ECO:0000313" key="5">
    <source>
        <dbReference type="EMBL" id="MDG0866918.1"/>
    </source>
</evidence>
<dbReference type="Proteomes" id="UP001321249">
    <property type="component" value="Unassembled WGS sequence"/>
</dbReference>
<evidence type="ECO:0008006" key="9">
    <source>
        <dbReference type="Google" id="ProtNLM"/>
    </source>
</evidence>
<reference evidence="7 8" key="1">
    <citation type="submission" date="2019-11" db="EMBL/GenBank/DDBJ databases">
        <authorList>
            <person name="Cho J.-C."/>
        </authorList>
    </citation>
    <scope>NUCLEOTIDE SEQUENCE [LARGE SCALE GENOMIC DNA]</scope>
    <source>
        <strain evidence="6 7">JH1073</strain>
        <strain evidence="5 8">JH702</strain>
    </source>
</reference>
<comment type="similarity">
    <text evidence="1 3">Belongs to the DapA family.</text>
</comment>
<dbReference type="InterPro" id="IPR013785">
    <property type="entry name" value="Aldolase_TIM"/>
</dbReference>
<dbReference type="AlphaFoldDB" id="A0AAJ5ZBN7"/>
<evidence type="ECO:0000313" key="7">
    <source>
        <dbReference type="Proteomes" id="UP001219901"/>
    </source>
</evidence>